<organism evidence="3 4">
    <name type="scientific">Planobacterium oryzisoli</name>
    <dbReference type="NCBI Taxonomy" id="2771435"/>
    <lineage>
        <taxon>Bacteria</taxon>
        <taxon>Pseudomonadati</taxon>
        <taxon>Bacteroidota</taxon>
        <taxon>Flavobacteriia</taxon>
        <taxon>Flavobacteriales</taxon>
        <taxon>Weeksellaceae</taxon>
        <taxon>Chryseobacterium group</taxon>
        <taxon>Chryseobacterium</taxon>
    </lineage>
</organism>
<feature type="domain" description="Thioesterase" evidence="2">
    <location>
        <begin position="49"/>
        <end position="121"/>
    </location>
</feature>
<dbReference type="Gene3D" id="3.10.129.10">
    <property type="entry name" value="Hotdog Thioesterase"/>
    <property type="match status" value="1"/>
</dbReference>
<dbReference type="Proteomes" id="UP000694480">
    <property type="component" value="Unassembled WGS sequence"/>
</dbReference>
<evidence type="ECO:0000313" key="4">
    <source>
        <dbReference type="Proteomes" id="UP000694480"/>
    </source>
</evidence>
<protein>
    <submittedName>
        <fullName evidence="3">Hotdog fold thioesterase</fullName>
    </submittedName>
</protein>
<dbReference type="NCBIfam" id="TIGR00369">
    <property type="entry name" value="unchar_dom_1"/>
    <property type="match status" value="1"/>
</dbReference>
<gene>
    <name evidence="3" type="ORF">IC612_09595</name>
</gene>
<name>A0A930YX44_9FLAO</name>
<proteinExistence type="predicted"/>
<accession>A0A930YX44</accession>
<dbReference type="PANTHER" id="PTHR42856">
    <property type="entry name" value="ACYL-COENZYME A THIOESTERASE PAAI"/>
    <property type="match status" value="1"/>
</dbReference>
<keyword evidence="1" id="KW-0378">Hydrolase</keyword>
<dbReference type="InterPro" id="IPR029069">
    <property type="entry name" value="HotDog_dom_sf"/>
</dbReference>
<dbReference type="InterPro" id="IPR003736">
    <property type="entry name" value="PAAI_dom"/>
</dbReference>
<dbReference type="InterPro" id="IPR006683">
    <property type="entry name" value="Thioestr_dom"/>
</dbReference>
<evidence type="ECO:0000313" key="3">
    <source>
        <dbReference type="EMBL" id="MBF5028049.1"/>
    </source>
</evidence>
<comment type="caution">
    <text evidence="3">The sequence shown here is derived from an EMBL/GenBank/DDBJ whole genome shotgun (WGS) entry which is preliminary data.</text>
</comment>
<dbReference type="AlphaFoldDB" id="A0A930YX44"/>
<dbReference type="SUPFAM" id="SSF54637">
    <property type="entry name" value="Thioesterase/thiol ester dehydrase-isomerase"/>
    <property type="match status" value="1"/>
</dbReference>
<evidence type="ECO:0000259" key="2">
    <source>
        <dbReference type="Pfam" id="PF03061"/>
    </source>
</evidence>
<dbReference type="PANTHER" id="PTHR42856:SF1">
    <property type="entry name" value="ACYL-COENZYME A THIOESTERASE PAAI"/>
    <property type="match status" value="1"/>
</dbReference>
<dbReference type="CDD" id="cd03443">
    <property type="entry name" value="PaaI_thioesterase"/>
    <property type="match status" value="1"/>
</dbReference>
<sequence length="141" mass="15733">MNQNAADVAQFMLGRDNFSQWLGIELLLVKEKYCKIQMRIRPEMINGLGTVHGGILFSFADSALAFSSNNTAEASVALNCTINFIKACKTADVLIAESQLVSETRRTGIYEITIRNEQKSLVSKFTGTVYKLNKTIYDLEL</sequence>
<evidence type="ECO:0000256" key="1">
    <source>
        <dbReference type="ARBA" id="ARBA00022801"/>
    </source>
</evidence>
<keyword evidence="4" id="KW-1185">Reference proteome</keyword>
<dbReference type="InterPro" id="IPR052723">
    <property type="entry name" value="Acyl-CoA_thioesterase_PaaI"/>
</dbReference>
<dbReference type="Pfam" id="PF03061">
    <property type="entry name" value="4HBT"/>
    <property type="match status" value="1"/>
</dbReference>
<dbReference type="GO" id="GO:0016289">
    <property type="term" value="F:acyl-CoA hydrolase activity"/>
    <property type="evidence" value="ECO:0007669"/>
    <property type="project" value="UniProtKB-ARBA"/>
</dbReference>
<dbReference type="RefSeq" id="WP_194739975.1">
    <property type="nucleotide sequence ID" value="NZ_JADKYY010000014.1"/>
</dbReference>
<dbReference type="EMBL" id="JADKYY010000014">
    <property type="protein sequence ID" value="MBF5028049.1"/>
    <property type="molecule type" value="Genomic_DNA"/>
</dbReference>
<reference evidence="3" key="1">
    <citation type="submission" date="2020-11" db="EMBL/GenBank/DDBJ databases">
        <title>Genome seq and assembly of Planobacterium sp.</title>
        <authorList>
            <person name="Chhetri G."/>
        </authorList>
    </citation>
    <scope>NUCLEOTIDE SEQUENCE</scope>
    <source>
        <strain evidence="3">GCR5</strain>
    </source>
</reference>